<feature type="domain" description="Cadherin N-terminal" evidence="4">
    <location>
        <begin position="30"/>
        <end position="112"/>
    </location>
</feature>
<evidence type="ECO:0000256" key="3">
    <source>
        <dbReference type="ARBA" id="ARBA00023180"/>
    </source>
</evidence>
<comment type="subcellular location">
    <subcellularLocation>
        <location evidence="1">Membrane</location>
    </subcellularLocation>
</comment>
<organism evidence="5 6">
    <name type="scientific">Neogobius melanostomus</name>
    <name type="common">round goby</name>
    <dbReference type="NCBI Taxonomy" id="47308"/>
    <lineage>
        <taxon>Eukaryota</taxon>
        <taxon>Metazoa</taxon>
        <taxon>Chordata</taxon>
        <taxon>Craniata</taxon>
        <taxon>Vertebrata</taxon>
        <taxon>Euteleostomi</taxon>
        <taxon>Actinopterygii</taxon>
        <taxon>Neopterygii</taxon>
        <taxon>Teleostei</taxon>
        <taxon>Neoteleostei</taxon>
        <taxon>Acanthomorphata</taxon>
        <taxon>Gobiaria</taxon>
        <taxon>Gobiiformes</taxon>
        <taxon>Gobioidei</taxon>
        <taxon>Gobiidae</taxon>
        <taxon>Benthophilinae</taxon>
        <taxon>Neogobiini</taxon>
        <taxon>Neogobius</taxon>
    </lineage>
</organism>
<sequence>MDAPRAKRGLCWRYKVVFCFAFLWDLVNGQIRYSIPEELEHGAFVGNIAEDLGLDLNRLSARRFRIVSGSKKQYVEVNLENGVLFVNERIDREELCEQSLSCSFHLQVVIENPWSSTEWRWKS</sequence>
<evidence type="ECO:0000313" key="5">
    <source>
        <dbReference type="Ensembl" id="ENSNMLP00000036081.1"/>
    </source>
</evidence>
<keyword evidence="2" id="KW-0472">Membrane</keyword>
<proteinExistence type="predicted"/>
<evidence type="ECO:0000256" key="1">
    <source>
        <dbReference type="ARBA" id="ARBA00004370"/>
    </source>
</evidence>
<reference evidence="5" key="2">
    <citation type="submission" date="2025-09" db="UniProtKB">
        <authorList>
            <consortium name="Ensembl"/>
        </authorList>
    </citation>
    <scope>IDENTIFICATION</scope>
</reference>
<evidence type="ECO:0000256" key="2">
    <source>
        <dbReference type="ARBA" id="ARBA00023136"/>
    </source>
</evidence>
<dbReference type="Proteomes" id="UP000694523">
    <property type="component" value="Unplaced"/>
</dbReference>
<evidence type="ECO:0000259" key="4">
    <source>
        <dbReference type="Pfam" id="PF08266"/>
    </source>
</evidence>
<accession>A0A8C6UJ32</accession>
<name>A0A8C6UJ32_9GOBI</name>
<dbReference type="CDD" id="cd11304">
    <property type="entry name" value="Cadherin_repeat"/>
    <property type="match status" value="1"/>
</dbReference>
<dbReference type="InterPro" id="IPR013164">
    <property type="entry name" value="Cadherin_N"/>
</dbReference>
<dbReference type="Pfam" id="PF08266">
    <property type="entry name" value="Cadherin_2"/>
    <property type="match status" value="1"/>
</dbReference>
<dbReference type="GO" id="GO:0007155">
    <property type="term" value="P:cell adhesion"/>
    <property type="evidence" value="ECO:0007669"/>
    <property type="project" value="TreeGrafter"/>
</dbReference>
<keyword evidence="3" id="KW-0325">Glycoprotein</keyword>
<dbReference type="FunFam" id="2.60.40.60:FF:000006">
    <property type="entry name" value="Protocadherin alpha 2"/>
    <property type="match status" value="1"/>
</dbReference>
<evidence type="ECO:0000313" key="6">
    <source>
        <dbReference type="Proteomes" id="UP000694523"/>
    </source>
</evidence>
<dbReference type="SUPFAM" id="SSF49313">
    <property type="entry name" value="Cadherin-like"/>
    <property type="match status" value="1"/>
</dbReference>
<keyword evidence="6" id="KW-1185">Reference proteome</keyword>
<protein>
    <recommendedName>
        <fullName evidence="4">Cadherin N-terminal domain-containing protein</fullName>
    </recommendedName>
</protein>
<dbReference type="Gene3D" id="2.60.40.60">
    <property type="entry name" value="Cadherins"/>
    <property type="match status" value="1"/>
</dbReference>
<dbReference type="Ensembl" id="ENSNMLT00000040215.1">
    <property type="protein sequence ID" value="ENSNMLP00000036081.1"/>
    <property type="gene ID" value="ENSNMLG00000022414.1"/>
</dbReference>
<dbReference type="AlphaFoldDB" id="A0A8C6UJ32"/>
<dbReference type="GO" id="GO:0005886">
    <property type="term" value="C:plasma membrane"/>
    <property type="evidence" value="ECO:0007669"/>
    <property type="project" value="TreeGrafter"/>
</dbReference>
<dbReference type="InterPro" id="IPR050174">
    <property type="entry name" value="Protocadherin/Cadherin-CA"/>
</dbReference>
<dbReference type="InterPro" id="IPR015919">
    <property type="entry name" value="Cadherin-like_sf"/>
</dbReference>
<dbReference type="PANTHER" id="PTHR24028:SF304">
    <property type="entry name" value="PROTOCADHERIN-10"/>
    <property type="match status" value="1"/>
</dbReference>
<dbReference type="PANTHER" id="PTHR24028">
    <property type="entry name" value="CADHERIN-87A"/>
    <property type="match status" value="1"/>
</dbReference>
<reference evidence="5" key="1">
    <citation type="submission" date="2025-08" db="UniProtKB">
        <authorList>
            <consortium name="Ensembl"/>
        </authorList>
    </citation>
    <scope>IDENTIFICATION</scope>
</reference>
<dbReference type="GO" id="GO:0005509">
    <property type="term" value="F:calcium ion binding"/>
    <property type="evidence" value="ECO:0007669"/>
    <property type="project" value="InterPro"/>
</dbReference>